<feature type="domain" description="V-ATPase proteolipid subunit C-like" evidence="14">
    <location>
        <begin position="59"/>
        <end position="121"/>
    </location>
</feature>
<comment type="function">
    <text evidence="13">F(1)F(0) ATP synthase produces ATP from ADP in the presence of a proton or sodium gradient. F-type ATPases consist of two structural domains, F(1) containing the extramembraneous catalytic core and F(0) containing the membrane proton channel, linked together by a central stalk and a peripheral stalk. During catalysis, ATP synthesis in the catalytic domain of F(1) is coupled via a rotary mechanism of the central stalk subunits to proton translocation.</text>
</comment>
<comment type="function">
    <text evidence="13">Key component of the F(0) channel; it plays a direct role in translocation across the membrane. A homomeric c-ring of between 10-14 subunits forms the central stalk rotor element with the F(1) delta and epsilon subunits.</text>
</comment>
<evidence type="ECO:0000256" key="11">
    <source>
        <dbReference type="ARBA" id="ARBA00023136"/>
    </source>
</evidence>
<dbReference type="GO" id="GO:0005886">
    <property type="term" value="C:plasma membrane"/>
    <property type="evidence" value="ECO:0007669"/>
    <property type="project" value="UniProtKB-SubCell"/>
</dbReference>
<dbReference type="InterPro" id="IPR038662">
    <property type="entry name" value="ATP_synth_F0_csu_sf"/>
</dbReference>
<comment type="similarity">
    <text evidence="2 13">Belongs to the ATPase C chain family.</text>
</comment>
<dbReference type="Proteomes" id="UP000008234">
    <property type="component" value="Chromosome"/>
</dbReference>
<keyword evidence="5 13" id="KW-0138">CF(0)</keyword>
<gene>
    <name evidence="13 15" type="primary">atpE</name>
    <name evidence="15" type="ordered locus">HMPREF0868_1123</name>
</gene>
<proteinExistence type="inferred from homology"/>
<keyword evidence="12 13" id="KW-0066">ATP synthesis</keyword>
<dbReference type="HOGENOM" id="CLU_148047_0_0_9"/>
<dbReference type="STRING" id="699246.HMPREF0868_1123"/>
<dbReference type="eggNOG" id="COG0636">
    <property type="taxonomic scope" value="Bacteria"/>
</dbReference>
<dbReference type="Pfam" id="PF00137">
    <property type="entry name" value="ATP-synt_C"/>
    <property type="match status" value="1"/>
</dbReference>
<evidence type="ECO:0000256" key="3">
    <source>
        <dbReference type="ARBA" id="ARBA00022448"/>
    </source>
</evidence>
<dbReference type="InterPro" id="IPR000454">
    <property type="entry name" value="ATP_synth_F0_csu"/>
</dbReference>
<evidence type="ECO:0000256" key="7">
    <source>
        <dbReference type="ARBA" id="ARBA00022781"/>
    </source>
</evidence>
<dbReference type="GO" id="GO:0033177">
    <property type="term" value="C:proton-transporting two-sector ATPase complex, proton-transporting domain"/>
    <property type="evidence" value="ECO:0007669"/>
    <property type="project" value="InterPro"/>
</dbReference>
<dbReference type="KEGG" id="clo:HMPREF0868_1123"/>
<comment type="subcellular location">
    <subcellularLocation>
        <location evidence="1 13">Cell membrane</location>
        <topology evidence="1 13">Multi-pass membrane protein</topology>
    </subcellularLocation>
</comment>
<dbReference type="GO" id="GO:0046933">
    <property type="term" value="F:proton-transporting ATP synthase activity, rotational mechanism"/>
    <property type="evidence" value="ECO:0007669"/>
    <property type="project" value="UniProtKB-UniRule"/>
</dbReference>
<dbReference type="PRINTS" id="PR00124">
    <property type="entry name" value="ATPASEC"/>
</dbReference>
<keyword evidence="4 13" id="KW-1003">Cell membrane</keyword>
<reference evidence="16" key="1">
    <citation type="submission" date="2009-12" db="EMBL/GenBank/DDBJ databases">
        <title>Sequence of Clostridiales genomosp. BVAB3 str. UPII9-5.</title>
        <authorList>
            <person name="Madupu R."/>
            <person name="Durkin A.S."/>
            <person name="Torralba M."/>
            <person name="Methe B."/>
            <person name="Sutton G.G."/>
            <person name="Strausberg R.L."/>
            <person name="Nelson K.E."/>
        </authorList>
    </citation>
    <scope>NUCLEOTIDE SEQUENCE [LARGE SCALE GENOMIC DNA]</scope>
    <source>
        <strain evidence="16">UPII9-5</strain>
    </source>
</reference>
<keyword evidence="3 13" id="KW-0813">Transport</keyword>
<evidence type="ECO:0000256" key="8">
    <source>
        <dbReference type="ARBA" id="ARBA00022989"/>
    </source>
</evidence>
<accession>D3R2K1</accession>
<dbReference type="RefSeq" id="WP_012993197.1">
    <property type="nucleotide sequence ID" value="NC_013895.2"/>
</dbReference>
<protein>
    <recommendedName>
        <fullName evidence="13">ATP synthase subunit c</fullName>
    </recommendedName>
    <alternativeName>
        <fullName evidence="13">ATP synthase F(0) sector subunit c</fullName>
    </alternativeName>
    <alternativeName>
        <fullName evidence="13">F-type ATPase subunit c</fullName>
        <shortName evidence="13">F-ATPase subunit c</shortName>
    </alternativeName>
    <alternativeName>
        <fullName evidence="13">Lipid-binding protein</fullName>
    </alternativeName>
</protein>
<evidence type="ECO:0000313" key="16">
    <source>
        <dbReference type="Proteomes" id="UP000008234"/>
    </source>
</evidence>
<comment type="subunit">
    <text evidence="13">F-type ATPases have 2 components, F(1) - the catalytic core - and F(0) - the membrane proton channel. F(1) has five subunits: alpha(3), beta(3), gamma(1), delta(1), epsilon(1). F(0) has three main subunits: a(1), b(2) and c(10-14). The alpha and beta chains form an alternating ring which encloses part of the gamma chain. F(1) is attached to F(0) by a central stalk formed by the gamma and epsilon chains, while a peripheral stalk is formed by the delta and b chains.</text>
</comment>
<evidence type="ECO:0000256" key="4">
    <source>
        <dbReference type="ARBA" id="ARBA00022475"/>
    </source>
</evidence>
<evidence type="ECO:0000256" key="13">
    <source>
        <dbReference type="HAMAP-Rule" id="MF_01396"/>
    </source>
</evidence>
<dbReference type="AlphaFoldDB" id="D3R2K1"/>
<evidence type="ECO:0000313" key="15">
    <source>
        <dbReference type="EMBL" id="ADC91192.1"/>
    </source>
</evidence>
<dbReference type="GO" id="GO:0016787">
    <property type="term" value="F:hydrolase activity"/>
    <property type="evidence" value="ECO:0007669"/>
    <property type="project" value="UniProtKB-KW"/>
</dbReference>
<keyword evidence="11 13" id="KW-0472">Membrane</keyword>
<sequence length="126" mass="12644">MKNMTRKIIVMSILMLVLGSLGGLSVYAVSNSGNKADAAPAAQNITATQAANAGGNKALAAGICVGLAAAGGGIGMGLSVGKSTEAISRQPEALNNIRTTLMLGLVFIETAIIYGLIVAILVIFVL</sequence>
<feature type="site" description="Reversibly protonated during proton transport" evidence="13">
    <location>
        <position position="109"/>
    </location>
</feature>
<dbReference type="SUPFAM" id="SSF81333">
    <property type="entry name" value="F1F0 ATP synthase subunit C"/>
    <property type="match status" value="1"/>
</dbReference>
<dbReference type="EMBL" id="CP001850">
    <property type="protein sequence ID" value="ADC91192.1"/>
    <property type="molecule type" value="Genomic_DNA"/>
</dbReference>
<keyword evidence="8 13" id="KW-1133">Transmembrane helix</keyword>
<evidence type="ECO:0000256" key="12">
    <source>
        <dbReference type="ARBA" id="ARBA00023310"/>
    </source>
</evidence>
<dbReference type="GO" id="GO:0045259">
    <property type="term" value="C:proton-transporting ATP synthase complex"/>
    <property type="evidence" value="ECO:0007669"/>
    <property type="project" value="UniProtKB-KW"/>
</dbReference>
<keyword evidence="9 13" id="KW-0406">Ion transport</keyword>
<dbReference type="GO" id="GO:0008289">
    <property type="term" value="F:lipid binding"/>
    <property type="evidence" value="ECO:0007669"/>
    <property type="project" value="UniProtKB-KW"/>
</dbReference>
<dbReference type="InterPro" id="IPR002379">
    <property type="entry name" value="ATPase_proteolipid_c-like_dom"/>
</dbReference>
<feature type="transmembrane region" description="Helical" evidence="13">
    <location>
        <begin position="101"/>
        <end position="125"/>
    </location>
</feature>
<name>D3R2K1_MAGIU</name>
<evidence type="ECO:0000256" key="1">
    <source>
        <dbReference type="ARBA" id="ARBA00004651"/>
    </source>
</evidence>
<keyword evidence="7 13" id="KW-0375">Hydrogen ion transport</keyword>
<dbReference type="Gene3D" id="1.20.20.10">
    <property type="entry name" value="F1F0 ATP synthase subunit C"/>
    <property type="match status" value="1"/>
</dbReference>
<evidence type="ECO:0000256" key="9">
    <source>
        <dbReference type="ARBA" id="ARBA00023065"/>
    </source>
</evidence>
<evidence type="ECO:0000256" key="10">
    <source>
        <dbReference type="ARBA" id="ARBA00023121"/>
    </source>
</evidence>
<evidence type="ECO:0000256" key="2">
    <source>
        <dbReference type="ARBA" id="ARBA00006704"/>
    </source>
</evidence>
<keyword evidence="15" id="KW-0378">Hydrolase</keyword>
<feature type="transmembrane region" description="Helical" evidence="13">
    <location>
        <begin position="58"/>
        <end position="80"/>
    </location>
</feature>
<evidence type="ECO:0000256" key="5">
    <source>
        <dbReference type="ARBA" id="ARBA00022547"/>
    </source>
</evidence>
<keyword evidence="10 13" id="KW-0446">Lipid-binding</keyword>
<keyword evidence="16" id="KW-1185">Reference proteome</keyword>
<dbReference type="CDD" id="cd18121">
    <property type="entry name" value="ATP-synt_Fo_c"/>
    <property type="match status" value="1"/>
</dbReference>
<dbReference type="FunFam" id="1.20.20.10:FF:000002">
    <property type="entry name" value="ATP synthase subunit c"/>
    <property type="match status" value="1"/>
</dbReference>
<keyword evidence="6 13" id="KW-0812">Transmembrane</keyword>
<evidence type="ECO:0000259" key="14">
    <source>
        <dbReference type="Pfam" id="PF00137"/>
    </source>
</evidence>
<dbReference type="PROSITE" id="PS00605">
    <property type="entry name" value="ATPASE_C"/>
    <property type="match status" value="1"/>
</dbReference>
<organism evidence="15 16">
    <name type="scientific">Mageeibacillus indolicus (strain UPII9-5)</name>
    <name type="common">Clostridiales genomosp. BVAB3 (strain UPII9-5)</name>
    <dbReference type="NCBI Taxonomy" id="699246"/>
    <lineage>
        <taxon>Bacteria</taxon>
        <taxon>Bacillati</taxon>
        <taxon>Bacillota</taxon>
        <taxon>Clostridia</taxon>
        <taxon>Eubacteriales</taxon>
        <taxon>Oscillospiraceae</taxon>
        <taxon>Mageeibacillus</taxon>
    </lineage>
</organism>
<evidence type="ECO:0000256" key="6">
    <source>
        <dbReference type="ARBA" id="ARBA00022692"/>
    </source>
</evidence>
<dbReference type="InterPro" id="IPR035921">
    <property type="entry name" value="F/V-ATP_Csub_sf"/>
</dbReference>
<dbReference type="HAMAP" id="MF_01396">
    <property type="entry name" value="ATP_synth_c_bact"/>
    <property type="match status" value="1"/>
</dbReference>
<dbReference type="InterPro" id="IPR020537">
    <property type="entry name" value="ATP_synth_F0_csu_DDCD_BS"/>
</dbReference>